<dbReference type="PANTHER" id="PTHR47540">
    <property type="entry name" value="THIAMINE REPRESSIBLE GENES REGULATORY PROTEIN THI5"/>
    <property type="match status" value="1"/>
</dbReference>
<evidence type="ECO:0000256" key="5">
    <source>
        <dbReference type="ARBA" id="ARBA00023163"/>
    </source>
</evidence>
<dbReference type="CDD" id="cd00067">
    <property type="entry name" value="GAL4"/>
    <property type="match status" value="1"/>
</dbReference>
<evidence type="ECO:0000259" key="8">
    <source>
        <dbReference type="PROSITE" id="PS50048"/>
    </source>
</evidence>
<evidence type="ECO:0000256" key="2">
    <source>
        <dbReference type="ARBA" id="ARBA00022723"/>
    </source>
</evidence>
<keyword evidence="2" id="KW-0479">Metal-binding</keyword>
<keyword evidence="10" id="KW-1185">Reference proteome</keyword>
<gene>
    <name evidence="9" type="ORF">EKO04_010607</name>
</gene>
<name>A0A8H7ITM3_9PLEO</name>
<dbReference type="PROSITE" id="PS50048">
    <property type="entry name" value="ZN2_CY6_FUNGAL_2"/>
    <property type="match status" value="1"/>
</dbReference>
<evidence type="ECO:0000256" key="3">
    <source>
        <dbReference type="ARBA" id="ARBA00023015"/>
    </source>
</evidence>
<evidence type="ECO:0000313" key="9">
    <source>
        <dbReference type="EMBL" id="KAF9691111.1"/>
    </source>
</evidence>
<dbReference type="GO" id="GO:0006351">
    <property type="term" value="P:DNA-templated transcription"/>
    <property type="evidence" value="ECO:0007669"/>
    <property type="project" value="InterPro"/>
</dbReference>
<reference evidence="9" key="2">
    <citation type="submission" date="2020-09" db="EMBL/GenBank/DDBJ databases">
        <title>Reference genome assembly for Australian Ascochyta lentis isolate Al4.</title>
        <authorList>
            <person name="Lee R.C."/>
            <person name="Farfan-Caceres L.M."/>
            <person name="Debler J.W."/>
            <person name="Williams A.H."/>
            <person name="Henares B.M."/>
        </authorList>
    </citation>
    <scope>NUCLEOTIDE SEQUENCE</scope>
    <source>
        <strain evidence="9">Al4</strain>
    </source>
</reference>
<keyword evidence="5" id="KW-0804">Transcription</keyword>
<dbReference type="EMBL" id="RZGK01000021">
    <property type="protein sequence ID" value="KAF9691111.1"/>
    <property type="molecule type" value="Genomic_DNA"/>
</dbReference>
<dbReference type="CDD" id="cd12148">
    <property type="entry name" value="fungal_TF_MHR"/>
    <property type="match status" value="1"/>
</dbReference>
<dbReference type="Proteomes" id="UP000651452">
    <property type="component" value="Unassembled WGS sequence"/>
</dbReference>
<dbReference type="InterPro" id="IPR051711">
    <property type="entry name" value="Stress_Response_Reg"/>
</dbReference>
<dbReference type="Gene3D" id="4.10.240.10">
    <property type="entry name" value="Zn(2)-C6 fungal-type DNA-binding domain"/>
    <property type="match status" value="1"/>
</dbReference>
<comment type="caution">
    <text evidence="9">The sequence shown here is derived from an EMBL/GenBank/DDBJ whole genome shotgun (WGS) entry which is preliminary data.</text>
</comment>
<comment type="subcellular location">
    <subcellularLocation>
        <location evidence="1">Nucleus</location>
    </subcellularLocation>
</comment>
<feature type="domain" description="Zn(2)-C6 fungal-type" evidence="8">
    <location>
        <begin position="53"/>
        <end position="82"/>
    </location>
</feature>
<dbReference type="GO" id="GO:0045944">
    <property type="term" value="P:positive regulation of transcription by RNA polymerase II"/>
    <property type="evidence" value="ECO:0007669"/>
    <property type="project" value="TreeGrafter"/>
</dbReference>
<dbReference type="SMART" id="SM00906">
    <property type="entry name" value="Fungal_trans"/>
    <property type="match status" value="1"/>
</dbReference>
<keyword evidence="6" id="KW-0539">Nucleus</keyword>
<dbReference type="Pfam" id="PF04082">
    <property type="entry name" value="Fungal_trans"/>
    <property type="match status" value="1"/>
</dbReference>
<organism evidence="9 10">
    <name type="scientific">Ascochyta lentis</name>
    <dbReference type="NCBI Taxonomy" id="205686"/>
    <lineage>
        <taxon>Eukaryota</taxon>
        <taxon>Fungi</taxon>
        <taxon>Dikarya</taxon>
        <taxon>Ascomycota</taxon>
        <taxon>Pezizomycotina</taxon>
        <taxon>Dothideomycetes</taxon>
        <taxon>Pleosporomycetidae</taxon>
        <taxon>Pleosporales</taxon>
        <taxon>Pleosporineae</taxon>
        <taxon>Didymellaceae</taxon>
        <taxon>Ascochyta</taxon>
    </lineage>
</organism>
<dbReference type="GO" id="GO:0043565">
    <property type="term" value="F:sequence-specific DNA binding"/>
    <property type="evidence" value="ECO:0007669"/>
    <property type="project" value="TreeGrafter"/>
</dbReference>
<keyword evidence="3" id="KW-0805">Transcription regulation</keyword>
<evidence type="ECO:0000256" key="6">
    <source>
        <dbReference type="ARBA" id="ARBA00023242"/>
    </source>
</evidence>
<evidence type="ECO:0000256" key="7">
    <source>
        <dbReference type="SAM" id="MobiDB-lite"/>
    </source>
</evidence>
<dbReference type="SMART" id="SM00066">
    <property type="entry name" value="GAL4"/>
    <property type="match status" value="1"/>
</dbReference>
<dbReference type="InterPro" id="IPR001138">
    <property type="entry name" value="Zn2Cys6_DnaBD"/>
</dbReference>
<protein>
    <recommendedName>
        <fullName evidence="8">Zn(2)-C6 fungal-type domain-containing protein</fullName>
    </recommendedName>
</protein>
<proteinExistence type="predicted"/>
<feature type="region of interest" description="Disordered" evidence="7">
    <location>
        <begin position="1"/>
        <end position="31"/>
    </location>
</feature>
<dbReference type="GO" id="GO:0005634">
    <property type="term" value="C:nucleus"/>
    <property type="evidence" value="ECO:0007669"/>
    <property type="project" value="UniProtKB-SubCell"/>
</dbReference>
<dbReference type="Pfam" id="PF00172">
    <property type="entry name" value="Zn_clus"/>
    <property type="match status" value="1"/>
</dbReference>
<feature type="compositionally biased region" description="Polar residues" evidence="7">
    <location>
        <begin position="1"/>
        <end position="24"/>
    </location>
</feature>
<keyword evidence="4" id="KW-0238">DNA-binding</keyword>
<dbReference type="PROSITE" id="PS00463">
    <property type="entry name" value="ZN2_CY6_FUNGAL_1"/>
    <property type="match status" value="1"/>
</dbReference>
<dbReference type="OrthoDB" id="3037908at2759"/>
<accession>A0A8H7ITM3</accession>
<dbReference type="GO" id="GO:0000981">
    <property type="term" value="F:DNA-binding transcription factor activity, RNA polymerase II-specific"/>
    <property type="evidence" value="ECO:0007669"/>
    <property type="project" value="InterPro"/>
</dbReference>
<dbReference type="PANTHER" id="PTHR47540:SF2">
    <property type="entry name" value="ZN(II)2CYS6 TRANSCRIPTION FACTOR (EUROFUNG)"/>
    <property type="match status" value="1"/>
</dbReference>
<sequence>MTNVERASLQHNDSRHPQSPTAPATQVGHGNVIPQKRTLDNIQYRQKSKVSRACDICKAKKAKCSGEQPCSTCDRRGLDCRYEAVYARGKPPVPRRVRPSVVSVDTSQSIIVRPTDAARPAYPPSIRSRTQIDTTRQAFPAGSSNGIEEDTGPSEPANLNALAAMATRRQEPLPEALSRGSPGLEVAGQYSDPTSGLSFLHRAWRRISNGESSQVMRGQLGSNEEDQLLARAGDKPFQRPGHVRIPPLERGRELLVLYFDVCIATYRMLHRSTVESWFEDVSNNFTADQLLFTNLGCAKTSIVLSVLAVACIHEERARGESGLSPATGDTMSLQSDELFCEALRLTENETGFPKLESAQARLIQVLYLLMSSRFNQAWYAFGHALQVLSAMGLHRREDRKRRSAAYKRDYIEEQCRKRTFWVAYTLDKYLGVIFGRPRHYHDDDIDQDFPDAVNDEDMTTAGPQDSENDCHIDSLISHARLAQVAERISREVYSIKPVPDEERLAAAHRLGAELRAWKASLPPFLGAINPSSLIPSFRRQAMALRMSYSHAVMLAHRPFLLKNTVRHSDDLRRLARESITECIKAAQSVLEAVDRMAREGRLFHASWWTHYVCFCALVVVYVWAIQESNNDPTVAERRKILDQAERCLNHLAQATTTNSPSRKYSIILQELRTEAKRKTARAVQEPNQVANSIAAIAAGPDALHAQLSASNRDPMQDVAVAELWQPLFGSPIDTTTPGLQNFLDDWETTDWLDLDSSAFASLPSYNEPPLTWMGGV</sequence>
<evidence type="ECO:0000256" key="4">
    <source>
        <dbReference type="ARBA" id="ARBA00023125"/>
    </source>
</evidence>
<dbReference type="AlphaFoldDB" id="A0A8H7ITM3"/>
<reference evidence="9" key="1">
    <citation type="submission" date="2018-12" db="EMBL/GenBank/DDBJ databases">
        <authorList>
            <person name="Syme R.A."/>
            <person name="Farfan-Caceres L."/>
            <person name="Lichtenzveig J."/>
        </authorList>
    </citation>
    <scope>NUCLEOTIDE SEQUENCE</scope>
    <source>
        <strain evidence="9">Al4</strain>
    </source>
</reference>
<dbReference type="GO" id="GO:0008270">
    <property type="term" value="F:zinc ion binding"/>
    <property type="evidence" value="ECO:0007669"/>
    <property type="project" value="InterPro"/>
</dbReference>
<dbReference type="SUPFAM" id="SSF57701">
    <property type="entry name" value="Zn2/Cys6 DNA-binding domain"/>
    <property type="match status" value="1"/>
</dbReference>
<dbReference type="InterPro" id="IPR036864">
    <property type="entry name" value="Zn2-C6_fun-type_DNA-bd_sf"/>
</dbReference>
<evidence type="ECO:0000256" key="1">
    <source>
        <dbReference type="ARBA" id="ARBA00004123"/>
    </source>
</evidence>
<evidence type="ECO:0000313" key="10">
    <source>
        <dbReference type="Proteomes" id="UP000651452"/>
    </source>
</evidence>
<dbReference type="InterPro" id="IPR007219">
    <property type="entry name" value="XnlR_reg_dom"/>
</dbReference>